<name>A0AAV9W2N4_9PEZI</name>
<sequence>MSRVAAPGEFARNAPTPPNSKVQTSRNHQKLSVFFAEIERQRLLTEKLEKDVLDRDKTIETLRKEIISGQTIDVRNRRRIRELEAYNDDKFMALQSEISRLKKENQQLKQRNQSSKTGSGKDPNQLFKVMKKSLEVTIVQLAELHSKFAGMKNLLAVHESGHQKIKGLLEKHGALAG</sequence>
<evidence type="ECO:0000256" key="1">
    <source>
        <dbReference type="SAM" id="MobiDB-lite"/>
    </source>
</evidence>
<evidence type="ECO:0000313" key="3">
    <source>
        <dbReference type="Proteomes" id="UP001370758"/>
    </source>
</evidence>
<evidence type="ECO:0000313" key="2">
    <source>
        <dbReference type="EMBL" id="KAK6500038.1"/>
    </source>
</evidence>
<feature type="region of interest" description="Disordered" evidence="1">
    <location>
        <begin position="1"/>
        <end position="28"/>
    </location>
</feature>
<keyword evidence="3" id="KW-1185">Reference proteome</keyword>
<gene>
    <name evidence="2" type="ORF">TWF481_010395</name>
</gene>
<dbReference type="AlphaFoldDB" id="A0AAV9W2N4"/>
<organism evidence="2 3">
    <name type="scientific">Arthrobotrys musiformis</name>
    <dbReference type="NCBI Taxonomy" id="47236"/>
    <lineage>
        <taxon>Eukaryota</taxon>
        <taxon>Fungi</taxon>
        <taxon>Dikarya</taxon>
        <taxon>Ascomycota</taxon>
        <taxon>Pezizomycotina</taxon>
        <taxon>Orbiliomycetes</taxon>
        <taxon>Orbiliales</taxon>
        <taxon>Orbiliaceae</taxon>
        <taxon>Arthrobotrys</taxon>
    </lineage>
</organism>
<accession>A0AAV9W2N4</accession>
<reference evidence="2 3" key="1">
    <citation type="submission" date="2023-08" db="EMBL/GenBank/DDBJ databases">
        <authorList>
            <person name="Palmer J.M."/>
        </authorList>
    </citation>
    <scope>NUCLEOTIDE SEQUENCE [LARGE SCALE GENOMIC DNA]</scope>
    <source>
        <strain evidence="2 3">TWF481</strain>
    </source>
</reference>
<dbReference type="Proteomes" id="UP001370758">
    <property type="component" value="Unassembled WGS sequence"/>
</dbReference>
<dbReference type="EMBL" id="JAVHJL010000007">
    <property type="protein sequence ID" value="KAK6500038.1"/>
    <property type="molecule type" value="Genomic_DNA"/>
</dbReference>
<comment type="caution">
    <text evidence="2">The sequence shown here is derived from an EMBL/GenBank/DDBJ whole genome shotgun (WGS) entry which is preliminary data.</text>
</comment>
<protein>
    <submittedName>
        <fullName evidence="2">Uncharacterized protein</fullName>
    </submittedName>
</protein>
<feature type="region of interest" description="Disordered" evidence="1">
    <location>
        <begin position="105"/>
        <end position="124"/>
    </location>
</feature>
<feature type="compositionally biased region" description="Polar residues" evidence="1">
    <location>
        <begin position="107"/>
        <end position="118"/>
    </location>
</feature>
<proteinExistence type="predicted"/>